<evidence type="ECO:0000313" key="14">
    <source>
        <dbReference type="Proteomes" id="UP000176511"/>
    </source>
</evidence>
<dbReference type="PANTHER" id="PTHR43469">
    <property type="entry name" value="DISULFIDE FORMATION PROTEIN-RELATED"/>
    <property type="match status" value="1"/>
</dbReference>
<dbReference type="GO" id="GO:0006457">
    <property type="term" value="P:protein folding"/>
    <property type="evidence" value="ECO:0007669"/>
    <property type="project" value="InterPro"/>
</dbReference>
<proteinExistence type="inferred from homology"/>
<reference evidence="13 14" key="1">
    <citation type="journal article" date="2016" name="Nat. Commun.">
        <title>Thousands of microbial genomes shed light on interconnected biogeochemical processes in an aquifer system.</title>
        <authorList>
            <person name="Anantharaman K."/>
            <person name="Brown C.T."/>
            <person name="Hug L.A."/>
            <person name="Sharon I."/>
            <person name="Castelle C.J."/>
            <person name="Probst A.J."/>
            <person name="Thomas B.C."/>
            <person name="Singh A."/>
            <person name="Wilkins M.J."/>
            <person name="Karaoz U."/>
            <person name="Brodie E.L."/>
            <person name="Williams K.H."/>
            <person name="Hubbard S.S."/>
            <person name="Banfield J.F."/>
        </authorList>
    </citation>
    <scope>NUCLEOTIDE SEQUENCE [LARGE SCALE GENOMIC DNA]</scope>
</reference>
<dbReference type="Pfam" id="PF02600">
    <property type="entry name" value="DsbB"/>
    <property type="match status" value="1"/>
</dbReference>
<dbReference type="SUPFAM" id="SSF158442">
    <property type="entry name" value="DsbB-like"/>
    <property type="match status" value="1"/>
</dbReference>
<evidence type="ECO:0000256" key="11">
    <source>
        <dbReference type="ARBA" id="ARBA00023284"/>
    </source>
</evidence>
<accession>A0A1F6DLQ5</accession>
<dbReference type="GO" id="GO:0016020">
    <property type="term" value="C:membrane"/>
    <property type="evidence" value="ECO:0007669"/>
    <property type="project" value="UniProtKB-SubCell"/>
</dbReference>
<dbReference type="InterPro" id="IPR023380">
    <property type="entry name" value="DsbB-like_sf"/>
</dbReference>
<dbReference type="InterPro" id="IPR012187">
    <property type="entry name" value="Disulphide_bond_form_BdbC"/>
</dbReference>
<sequence>MANDIAPYAIYLILAITLGGTAMSLVYSEIYGFIPCALCWLQRVFLYPQALMAAGGAWWKDSIMLPRYGILLSIAGVVISLYQYVYQMLPQGSLPCPASGTIDCLDKVIDEFGFMTFPLVSAITFAFLIILYVILYRTHAK</sequence>
<keyword evidence="3" id="KW-0813">Transport</keyword>
<keyword evidence="11" id="KW-0676">Redox-active center</keyword>
<keyword evidence="5" id="KW-0249">Electron transport</keyword>
<evidence type="ECO:0000256" key="4">
    <source>
        <dbReference type="ARBA" id="ARBA00022692"/>
    </source>
</evidence>
<dbReference type="Proteomes" id="UP000176511">
    <property type="component" value="Unassembled WGS sequence"/>
</dbReference>
<dbReference type="PANTHER" id="PTHR43469:SF1">
    <property type="entry name" value="SPBETA PROPHAGE-DERIVED DISULFIDE BOND FORMATION PROTEIN B"/>
    <property type="match status" value="1"/>
</dbReference>
<organism evidence="13 14">
    <name type="scientific">Candidatus Kaiserbacteria bacterium RIFCSPHIGHO2_02_FULL_49_34</name>
    <dbReference type="NCBI Taxonomy" id="1798491"/>
    <lineage>
        <taxon>Bacteria</taxon>
        <taxon>Candidatus Kaiseribacteriota</taxon>
    </lineage>
</organism>
<keyword evidence="9" id="KW-1015">Disulfide bond</keyword>
<evidence type="ECO:0000256" key="5">
    <source>
        <dbReference type="ARBA" id="ARBA00022982"/>
    </source>
</evidence>
<keyword evidence="8 12" id="KW-0472">Membrane</keyword>
<evidence type="ECO:0000256" key="3">
    <source>
        <dbReference type="ARBA" id="ARBA00022448"/>
    </source>
</evidence>
<dbReference type="GO" id="GO:0015035">
    <property type="term" value="F:protein-disulfide reductase activity"/>
    <property type="evidence" value="ECO:0007669"/>
    <property type="project" value="InterPro"/>
</dbReference>
<comment type="subcellular location">
    <subcellularLocation>
        <location evidence="1">Membrane</location>
        <topology evidence="1">Multi-pass membrane protein</topology>
    </subcellularLocation>
</comment>
<evidence type="ECO:0000256" key="12">
    <source>
        <dbReference type="SAM" id="Phobius"/>
    </source>
</evidence>
<dbReference type="InterPro" id="IPR003752">
    <property type="entry name" value="DiS_bond_form_DsbB/BdbC"/>
</dbReference>
<dbReference type="EMBL" id="MFLE01000006">
    <property type="protein sequence ID" value="OGG62323.1"/>
    <property type="molecule type" value="Genomic_DNA"/>
</dbReference>
<protein>
    <recommendedName>
        <fullName evidence="15">2-oxoglutarate dehydrogenase</fullName>
    </recommendedName>
</protein>
<comment type="caution">
    <text evidence="13">The sequence shown here is derived from an EMBL/GenBank/DDBJ whole genome shotgun (WGS) entry which is preliminary data.</text>
</comment>
<evidence type="ECO:0008006" key="15">
    <source>
        <dbReference type="Google" id="ProtNLM"/>
    </source>
</evidence>
<evidence type="ECO:0000256" key="10">
    <source>
        <dbReference type="ARBA" id="ARBA00023186"/>
    </source>
</evidence>
<name>A0A1F6DLQ5_9BACT</name>
<evidence type="ECO:0000256" key="2">
    <source>
        <dbReference type="ARBA" id="ARBA00007602"/>
    </source>
</evidence>
<dbReference type="Gene3D" id="1.20.1550.10">
    <property type="entry name" value="DsbB-like"/>
    <property type="match status" value="1"/>
</dbReference>
<evidence type="ECO:0000256" key="8">
    <source>
        <dbReference type="ARBA" id="ARBA00023136"/>
    </source>
</evidence>
<evidence type="ECO:0000256" key="7">
    <source>
        <dbReference type="ARBA" id="ARBA00023002"/>
    </source>
</evidence>
<dbReference type="STRING" id="1798491.A3C87_02470"/>
<evidence type="ECO:0000256" key="6">
    <source>
        <dbReference type="ARBA" id="ARBA00022989"/>
    </source>
</evidence>
<evidence type="ECO:0000256" key="9">
    <source>
        <dbReference type="ARBA" id="ARBA00023157"/>
    </source>
</evidence>
<gene>
    <name evidence="13" type="ORF">A3C87_02470</name>
</gene>
<feature type="transmembrane region" description="Helical" evidence="12">
    <location>
        <begin position="115"/>
        <end position="135"/>
    </location>
</feature>
<keyword evidence="7" id="KW-0560">Oxidoreductase</keyword>
<keyword evidence="4 12" id="KW-0812">Transmembrane</keyword>
<comment type="similarity">
    <text evidence="2">Belongs to the DsbB family. BdbC subfamily.</text>
</comment>
<evidence type="ECO:0000256" key="1">
    <source>
        <dbReference type="ARBA" id="ARBA00004141"/>
    </source>
</evidence>
<keyword evidence="6 12" id="KW-1133">Transmembrane helix</keyword>
<feature type="transmembrane region" description="Helical" evidence="12">
    <location>
        <begin position="68"/>
        <end position="85"/>
    </location>
</feature>
<evidence type="ECO:0000313" key="13">
    <source>
        <dbReference type="EMBL" id="OGG62323.1"/>
    </source>
</evidence>
<dbReference type="AlphaFoldDB" id="A0A1F6DLQ5"/>
<keyword evidence="10" id="KW-0143">Chaperone</keyword>
<feature type="transmembrane region" description="Helical" evidence="12">
    <location>
        <begin position="12"/>
        <end position="34"/>
    </location>
</feature>